<dbReference type="Proteomes" id="UP000198784">
    <property type="component" value="Unassembled WGS sequence"/>
</dbReference>
<keyword evidence="1" id="KW-0472">Membrane</keyword>
<evidence type="ECO:0000256" key="1">
    <source>
        <dbReference type="SAM" id="Phobius"/>
    </source>
</evidence>
<dbReference type="Gene3D" id="3.30.1390.10">
    <property type="match status" value="1"/>
</dbReference>
<dbReference type="RefSeq" id="WP_090505281.1">
    <property type="nucleotide sequence ID" value="NZ_FOWX01000039.1"/>
</dbReference>
<feature type="transmembrane region" description="Helical" evidence="1">
    <location>
        <begin position="65"/>
        <end position="83"/>
    </location>
</feature>
<evidence type="ECO:0000313" key="3">
    <source>
        <dbReference type="Proteomes" id="UP000198784"/>
    </source>
</evidence>
<evidence type="ECO:0008006" key="4">
    <source>
        <dbReference type="Google" id="ProtNLM"/>
    </source>
</evidence>
<proteinExistence type="predicted"/>
<protein>
    <recommendedName>
        <fullName evidence="4">Ribosomal protein L7/L12 C-terminal domain-containing protein</fullName>
    </recommendedName>
</protein>
<sequence length="107" mass="11966">MNEFPKEMPHEVIRALERGRKMEAIELLRENQGLSLKEAKEAVECYLLEHPHLRRSRGTLGGHGLWFWLTLILLLGLLILFSGRLSAGIEGRGQPPAGVAMTDCGFS</sequence>
<reference evidence="3" key="1">
    <citation type="submission" date="2016-10" db="EMBL/GenBank/DDBJ databases">
        <authorList>
            <person name="Varghese N."/>
            <person name="Submissions S."/>
        </authorList>
    </citation>
    <scope>NUCLEOTIDE SEQUENCE [LARGE SCALE GENOMIC DNA]</scope>
    <source>
        <strain evidence="3">DSM 17834</strain>
    </source>
</reference>
<keyword evidence="3" id="KW-1185">Reference proteome</keyword>
<keyword evidence="1" id="KW-0812">Transmembrane</keyword>
<dbReference type="AlphaFoldDB" id="A0A1I5WH89"/>
<dbReference type="EMBL" id="FOWX01000039">
    <property type="protein sequence ID" value="SFQ18786.1"/>
    <property type="molecule type" value="Genomic_DNA"/>
</dbReference>
<dbReference type="STRING" id="289003.SAMN05216190_13928"/>
<name>A0A1I5WH89_9PSED</name>
<dbReference type="InterPro" id="IPR014719">
    <property type="entry name" value="Ribosomal_bL12_C/ClpS-like"/>
</dbReference>
<keyword evidence="1" id="KW-1133">Transmembrane helix</keyword>
<evidence type="ECO:0000313" key="2">
    <source>
        <dbReference type="EMBL" id="SFQ18786.1"/>
    </source>
</evidence>
<gene>
    <name evidence="2" type="ORF">SAMN05216190_13928</name>
</gene>
<organism evidence="2 3">
    <name type="scientific">Pseudomonas borbori</name>
    <dbReference type="NCBI Taxonomy" id="289003"/>
    <lineage>
        <taxon>Bacteria</taxon>
        <taxon>Pseudomonadati</taxon>
        <taxon>Pseudomonadota</taxon>
        <taxon>Gammaproteobacteria</taxon>
        <taxon>Pseudomonadales</taxon>
        <taxon>Pseudomonadaceae</taxon>
        <taxon>Pseudomonas</taxon>
    </lineage>
</organism>
<accession>A0A1I5WH89</accession>